<dbReference type="STRING" id="1169540.A0A0G4ECQ2"/>
<dbReference type="PROSITE" id="PS00606">
    <property type="entry name" value="KS3_1"/>
    <property type="match status" value="1"/>
</dbReference>
<dbReference type="EMBL" id="CDMY01000155">
    <property type="protein sequence ID" value="CEL93322.1"/>
    <property type="molecule type" value="Genomic_DNA"/>
</dbReference>
<evidence type="ECO:0000313" key="7">
    <source>
        <dbReference type="Proteomes" id="UP000041254"/>
    </source>
</evidence>
<evidence type="ECO:0000313" key="6">
    <source>
        <dbReference type="EMBL" id="CEL93322.1"/>
    </source>
</evidence>
<dbReference type="OMA" id="GYLYEEN"/>
<keyword evidence="2" id="KW-0597">Phosphoprotein</keyword>
<accession>A0A0G4ECQ2</accession>
<dbReference type="InterPro" id="IPR016039">
    <property type="entry name" value="Thiolase-like"/>
</dbReference>
<dbReference type="InterPro" id="IPR018201">
    <property type="entry name" value="Ketoacyl_synth_AS"/>
</dbReference>
<reference evidence="6 7" key="1">
    <citation type="submission" date="2014-11" db="EMBL/GenBank/DDBJ databases">
        <authorList>
            <person name="Zhu J."/>
            <person name="Qi W."/>
            <person name="Song R."/>
        </authorList>
    </citation>
    <scope>NUCLEOTIDE SEQUENCE [LARGE SCALE GENOMIC DNA]</scope>
</reference>
<dbReference type="GO" id="GO:0004315">
    <property type="term" value="F:3-oxoacyl-[acyl-carrier-protein] synthase activity"/>
    <property type="evidence" value="ECO:0007669"/>
    <property type="project" value="InterPro"/>
</dbReference>
<feature type="non-terminal residue" evidence="6">
    <location>
        <position position="1"/>
    </location>
</feature>
<dbReference type="GO" id="GO:0006633">
    <property type="term" value="P:fatty acid biosynthetic process"/>
    <property type="evidence" value="ECO:0007669"/>
    <property type="project" value="InterPro"/>
</dbReference>
<gene>
    <name evidence="6" type="ORF">Vbra_23145</name>
</gene>
<dbReference type="InterPro" id="IPR014030">
    <property type="entry name" value="Ketoacyl_synth_N"/>
</dbReference>
<dbReference type="PROSITE" id="PS52004">
    <property type="entry name" value="KS3_2"/>
    <property type="match status" value="1"/>
</dbReference>
<dbReference type="PANTHER" id="PTHR43775:SF37">
    <property type="entry name" value="SI:DKEY-61P9.11"/>
    <property type="match status" value="1"/>
</dbReference>
<dbReference type="SMART" id="SM00825">
    <property type="entry name" value="PKS_KS"/>
    <property type="match status" value="1"/>
</dbReference>
<keyword evidence="3" id="KW-0808">Transferase</keyword>
<dbReference type="InParanoid" id="A0A0G4ECQ2"/>
<evidence type="ECO:0000259" key="5">
    <source>
        <dbReference type="PROSITE" id="PS52004"/>
    </source>
</evidence>
<dbReference type="CDD" id="cd00833">
    <property type="entry name" value="PKS"/>
    <property type="match status" value="1"/>
</dbReference>
<organism evidence="6 7">
    <name type="scientific">Vitrella brassicaformis (strain CCMP3155)</name>
    <dbReference type="NCBI Taxonomy" id="1169540"/>
    <lineage>
        <taxon>Eukaryota</taxon>
        <taxon>Sar</taxon>
        <taxon>Alveolata</taxon>
        <taxon>Colpodellida</taxon>
        <taxon>Vitrellaceae</taxon>
        <taxon>Vitrella</taxon>
    </lineage>
</organism>
<evidence type="ECO:0000256" key="4">
    <source>
        <dbReference type="SAM" id="MobiDB-lite"/>
    </source>
</evidence>
<dbReference type="OrthoDB" id="329835at2759"/>
<evidence type="ECO:0000256" key="3">
    <source>
        <dbReference type="ARBA" id="ARBA00022679"/>
    </source>
</evidence>
<dbReference type="SUPFAM" id="SSF53901">
    <property type="entry name" value="Thiolase-like"/>
    <property type="match status" value="1"/>
</dbReference>
<evidence type="ECO:0000256" key="2">
    <source>
        <dbReference type="ARBA" id="ARBA00022553"/>
    </source>
</evidence>
<feature type="non-terminal residue" evidence="6">
    <location>
        <position position="480"/>
    </location>
</feature>
<name>A0A0G4ECQ2_VITBC</name>
<dbReference type="Pfam" id="PF00109">
    <property type="entry name" value="ketoacyl-synt"/>
    <property type="match status" value="1"/>
</dbReference>
<evidence type="ECO:0000256" key="1">
    <source>
        <dbReference type="ARBA" id="ARBA00022450"/>
    </source>
</evidence>
<sequence length="480" mass="50487">GFIVSEIQGKSASKTGKQQQQAAASKTLASGAHPRSGALSVESLAGDSERLVVVGLSCRLPGGSNGVSRFWEMLMNGTHCIEEIPLTRWNVDEWYDADPDARSKIYTREAAFIDNAEYFDNGFFNISPAEVTVMDPQQRLMLEVGFEAFHSAGLSREQLLGQNMGVFIGCCNQDWNFVNITEKSSSYSGTGAATSIVANRVSYIFGLKGPSMTLDTACSSSLVALDSAVKNTQLGVCQDGALVGGVNLMLSPFAFVAFSKARMLAPDCKCKTFDAKANGYVRGEGAGAVVLRRSSDTRQVALATIVGCAVNHDGRSASLTAPNGPAQQEVLRSTLAQANLSPSDVCYIETHGTGTALGDPIELGALKSVFGTEGAEGEDATIRMAHPLVLGALKTSIGHLEGSAGISGLIKLILTLLHGVAPPNLHLNQLNPHIDTDGFNVLIPTQPVKLLRANSSQHQEQGETLPVLVGGVSSFGFGGA</sequence>
<dbReference type="InterPro" id="IPR050091">
    <property type="entry name" value="PKS_NRPS_Biosynth_Enz"/>
</dbReference>
<dbReference type="InterPro" id="IPR020841">
    <property type="entry name" value="PKS_Beta-ketoAc_synthase_dom"/>
</dbReference>
<dbReference type="Pfam" id="PF02801">
    <property type="entry name" value="Ketoacyl-synt_C"/>
    <property type="match status" value="1"/>
</dbReference>
<dbReference type="InterPro" id="IPR014031">
    <property type="entry name" value="Ketoacyl_synth_C"/>
</dbReference>
<feature type="domain" description="Ketosynthase family 3 (KS3)" evidence="5">
    <location>
        <begin position="48"/>
        <end position="480"/>
    </location>
</feature>
<proteinExistence type="predicted"/>
<feature type="compositionally biased region" description="Polar residues" evidence="4">
    <location>
        <begin position="8"/>
        <end position="28"/>
    </location>
</feature>
<dbReference type="Gene3D" id="3.40.47.10">
    <property type="match status" value="1"/>
</dbReference>
<keyword evidence="1" id="KW-0596">Phosphopantetheine</keyword>
<keyword evidence="7" id="KW-1185">Reference proteome</keyword>
<feature type="region of interest" description="Disordered" evidence="4">
    <location>
        <begin position="8"/>
        <end position="34"/>
    </location>
</feature>
<protein>
    <recommendedName>
        <fullName evidence="5">Ketosynthase family 3 (KS3) domain-containing protein</fullName>
    </recommendedName>
</protein>
<dbReference type="Proteomes" id="UP000041254">
    <property type="component" value="Unassembled WGS sequence"/>
</dbReference>
<dbReference type="AlphaFoldDB" id="A0A0G4ECQ2"/>
<dbReference type="VEuPathDB" id="CryptoDB:Vbra_23145"/>
<dbReference type="GO" id="GO:0004312">
    <property type="term" value="F:fatty acid synthase activity"/>
    <property type="evidence" value="ECO:0007669"/>
    <property type="project" value="TreeGrafter"/>
</dbReference>
<dbReference type="PANTHER" id="PTHR43775">
    <property type="entry name" value="FATTY ACID SYNTHASE"/>
    <property type="match status" value="1"/>
</dbReference>